<feature type="compositionally biased region" description="Polar residues" evidence="4">
    <location>
        <begin position="674"/>
        <end position="687"/>
    </location>
</feature>
<dbReference type="Pfam" id="PF14831">
    <property type="entry name" value="DUF4484"/>
    <property type="match status" value="1"/>
</dbReference>
<feature type="region of interest" description="Disordered" evidence="4">
    <location>
        <begin position="479"/>
        <end position="498"/>
    </location>
</feature>
<keyword evidence="7" id="KW-1185">Reference proteome</keyword>
<dbReference type="SUPFAM" id="SSF51316">
    <property type="entry name" value="Mss4-like"/>
    <property type="match status" value="1"/>
</dbReference>
<reference evidence="6" key="1">
    <citation type="submission" date="2023-02" db="EMBL/GenBank/DDBJ databases">
        <authorList>
            <person name="Palmer J.M."/>
        </authorList>
    </citation>
    <scope>NUCLEOTIDE SEQUENCE</scope>
    <source>
        <strain evidence="6">FW57</strain>
    </source>
</reference>
<keyword evidence="3" id="KW-0862">Zinc</keyword>
<comment type="caution">
    <text evidence="6">The sequence shown here is derived from an EMBL/GenBank/DDBJ whole genome shotgun (WGS) entry which is preliminary data.</text>
</comment>
<evidence type="ECO:0000313" key="7">
    <source>
        <dbReference type="Proteomes" id="UP001197093"/>
    </source>
</evidence>
<feature type="region of interest" description="Disordered" evidence="4">
    <location>
        <begin position="361"/>
        <end position="427"/>
    </location>
</feature>
<dbReference type="Proteomes" id="UP001197093">
    <property type="component" value="Unassembled WGS sequence"/>
</dbReference>
<gene>
    <name evidence="6" type="ORF">NEMBOFW57_000284</name>
</gene>
<evidence type="ECO:0000256" key="2">
    <source>
        <dbReference type="ARBA" id="ARBA00022723"/>
    </source>
</evidence>
<dbReference type="GO" id="GO:0016846">
    <property type="term" value="F:carbon-sulfur lyase activity"/>
    <property type="evidence" value="ECO:0007669"/>
    <property type="project" value="InterPro"/>
</dbReference>
<dbReference type="PANTHER" id="PTHR28153:SF1">
    <property type="entry name" value="DUF4484 DOMAIN-CONTAINING PROTEIN"/>
    <property type="match status" value="1"/>
</dbReference>
<sequence length="838" mass="89682">MAASRRGQPPLSVRLPQPTSSVLPDLPPVSALFLIDFDVKAGYTIIWKQAVPGLELEGTVEYKSLPSGLHTVSDDLIYFVHDGGHAGLSAFVNTPTDEEETRHARMIAVGVLVPLSYGRLGRAWRHAEGLKDIAAKLAADRKQTQLLEDYWEKNGMHGTTALQPLKDTPLESPLLSIKPSRLGPGKGHARNRSASDGTALIPPGHRLSPFHPAWSLTSLLDTFGPLIFPIHRAALLRKRILISCHAPVHEICNFDPAAPVQRLRPLFCIGVHDISYLLEHQAALKRGVQDGDHDDATDSDDTSSGWVACTTDSILAMKEGLWDMLITMPPPYSSNATQRIWPTVEYPKGVPLKATQRDLRRFRTLSLAPPNPRSPRSDTSDSPAPPTPAIRLSKPSVSSSSSRPGTAGGGGDRPAATFPPATVDDTDTIVEPTTWAALAYNGFMWWASAGEKRHSDEVDEQAHDASLLADLAPPVSPVAVGQGPGSEHRRRPSFGAVGGSGSTMVSSLASLAARSAAAAAAGGADGADGEEEEEEEEEETQARIELAVVAYFHRLTTAVMSVMADIVDSTDEDDLLGLDFDRAGAEFDGRGPVEEGEEEEEHARLLGRGGNGGGADESGRSRGWVRVDSEALAEMGLDVWSQGDADFVAEVAGRYFGRRAYVETKGVEVCGDQGNDSPPNPADNNVKYQHHPPRLNMSNPNPEPAGELTGLPVSCQCGFIALTTPTPHPTGLAFCHCTSCRKQSGAPYSSSVYFPTDRVFPLPADVAGKLAVFEHATDSGGTMRCYFCPRCGVRVLHAAVLPDGEMMRGSVAFKGGAIDRGLDWRGMGGVHIFTRSAV</sequence>
<accession>A0AAD4F055</accession>
<feature type="region of interest" description="Disordered" evidence="4">
    <location>
        <begin position="587"/>
        <end position="621"/>
    </location>
</feature>
<dbReference type="InterPro" id="IPR028115">
    <property type="entry name" value="DUF4484"/>
</dbReference>
<feature type="compositionally biased region" description="Acidic residues" evidence="4">
    <location>
        <begin position="527"/>
        <end position="539"/>
    </location>
</feature>
<dbReference type="EMBL" id="JAHCVI010000001">
    <property type="protein sequence ID" value="KAG7290285.1"/>
    <property type="molecule type" value="Genomic_DNA"/>
</dbReference>
<evidence type="ECO:0000256" key="1">
    <source>
        <dbReference type="ARBA" id="ARBA00005495"/>
    </source>
</evidence>
<dbReference type="InterPro" id="IPR011057">
    <property type="entry name" value="Mss4-like_sf"/>
</dbReference>
<feature type="region of interest" description="Disordered" evidence="4">
    <location>
        <begin position="671"/>
        <end position="692"/>
    </location>
</feature>
<evidence type="ECO:0000259" key="5">
    <source>
        <dbReference type="PROSITE" id="PS51891"/>
    </source>
</evidence>
<evidence type="ECO:0000313" key="6">
    <source>
        <dbReference type="EMBL" id="KAG7290285.1"/>
    </source>
</evidence>
<dbReference type="GO" id="GO:0005811">
    <property type="term" value="C:lipid droplet"/>
    <property type="evidence" value="ECO:0007669"/>
    <property type="project" value="TreeGrafter"/>
</dbReference>
<dbReference type="PANTHER" id="PTHR28153">
    <property type="entry name" value="PROTEIN, PUTATIVE-RELATED"/>
    <property type="match status" value="1"/>
</dbReference>
<comment type="similarity">
    <text evidence="1">Belongs to the Gfa family.</text>
</comment>
<keyword evidence="2" id="KW-0479">Metal-binding</keyword>
<proteinExistence type="inferred from homology"/>
<dbReference type="InterPro" id="IPR006913">
    <property type="entry name" value="CENP-V/GFA"/>
</dbReference>
<organism evidence="6 7">
    <name type="scientific">Staphylotrichum longicolle</name>
    <dbReference type="NCBI Taxonomy" id="669026"/>
    <lineage>
        <taxon>Eukaryota</taxon>
        <taxon>Fungi</taxon>
        <taxon>Dikarya</taxon>
        <taxon>Ascomycota</taxon>
        <taxon>Pezizomycotina</taxon>
        <taxon>Sordariomycetes</taxon>
        <taxon>Sordariomycetidae</taxon>
        <taxon>Sordariales</taxon>
        <taxon>Chaetomiaceae</taxon>
        <taxon>Staphylotrichum</taxon>
    </lineage>
</organism>
<protein>
    <recommendedName>
        <fullName evidence="5">CENP-V/GFA domain-containing protein</fullName>
    </recommendedName>
</protein>
<dbReference type="AlphaFoldDB" id="A0AAD4F055"/>
<evidence type="ECO:0000256" key="4">
    <source>
        <dbReference type="SAM" id="MobiDB-lite"/>
    </source>
</evidence>
<dbReference type="InterPro" id="IPR053056">
    <property type="entry name" value="Lipid_Metab_Assoc_Protein"/>
</dbReference>
<feature type="compositionally biased region" description="Low complexity" evidence="4">
    <location>
        <begin position="389"/>
        <end position="405"/>
    </location>
</feature>
<dbReference type="InterPro" id="IPR018626">
    <property type="entry name" value="LCHN/Anr2"/>
</dbReference>
<name>A0AAD4F055_9PEZI</name>
<dbReference type="GO" id="GO:0046872">
    <property type="term" value="F:metal ion binding"/>
    <property type="evidence" value="ECO:0007669"/>
    <property type="project" value="UniProtKB-KW"/>
</dbReference>
<dbReference type="Gene3D" id="3.90.1590.10">
    <property type="entry name" value="glutathione-dependent formaldehyde- activating enzyme (gfa)"/>
    <property type="match status" value="1"/>
</dbReference>
<dbReference type="PROSITE" id="PS51891">
    <property type="entry name" value="CENP_V_GFA"/>
    <property type="match status" value="1"/>
</dbReference>
<feature type="domain" description="CENP-V/GFA" evidence="5">
    <location>
        <begin position="708"/>
        <end position="825"/>
    </location>
</feature>
<evidence type="ECO:0000256" key="3">
    <source>
        <dbReference type="ARBA" id="ARBA00022833"/>
    </source>
</evidence>
<dbReference type="Pfam" id="PF09804">
    <property type="entry name" value="DENND11"/>
    <property type="match status" value="1"/>
</dbReference>
<feature type="compositionally biased region" description="Gly residues" evidence="4">
    <location>
        <begin position="607"/>
        <end position="616"/>
    </location>
</feature>
<dbReference type="Pfam" id="PF04828">
    <property type="entry name" value="GFA"/>
    <property type="match status" value="1"/>
</dbReference>
<feature type="region of interest" description="Disordered" evidence="4">
    <location>
        <begin position="521"/>
        <end position="541"/>
    </location>
</feature>
<feature type="region of interest" description="Disordered" evidence="4">
    <location>
        <begin position="181"/>
        <end position="202"/>
    </location>
</feature>